<organism evidence="2 3">
    <name type="scientific">Novipirellula caenicola</name>
    <dbReference type="NCBI Taxonomy" id="1536901"/>
    <lineage>
        <taxon>Bacteria</taxon>
        <taxon>Pseudomonadati</taxon>
        <taxon>Planctomycetota</taxon>
        <taxon>Planctomycetia</taxon>
        <taxon>Pirellulales</taxon>
        <taxon>Pirellulaceae</taxon>
        <taxon>Novipirellula</taxon>
    </lineage>
</organism>
<dbReference type="PANTHER" id="PTHR30093:SF2">
    <property type="entry name" value="TYPE II SECRETION SYSTEM PROTEIN H"/>
    <property type="match status" value="1"/>
</dbReference>
<dbReference type="NCBIfam" id="TIGR02532">
    <property type="entry name" value="IV_pilin_GFxxxE"/>
    <property type="match status" value="1"/>
</dbReference>
<dbReference type="InterPro" id="IPR027558">
    <property type="entry name" value="Pre_pil_HX9DG_C"/>
</dbReference>
<comment type="caution">
    <text evidence="2">The sequence shown here is derived from an EMBL/GenBank/DDBJ whole genome shotgun (WGS) entry which is preliminary data.</text>
</comment>
<dbReference type="InterPro" id="IPR045584">
    <property type="entry name" value="Pilin-like"/>
</dbReference>
<dbReference type="InterPro" id="IPR011453">
    <property type="entry name" value="DUF1559"/>
</dbReference>
<feature type="domain" description="DUF1559" evidence="1">
    <location>
        <begin position="47"/>
        <end position="304"/>
    </location>
</feature>
<evidence type="ECO:0000259" key="1">
    <source>
        <dbReference type="Pfam" id="PF07596"/>
    </source>
</evidence>
<dbReference type="Pfam" id="PF07963">
    <property type="entry name" value="N_methyl"/>
    <property type="match status" value="1"/>
</dbReference>
<accession>A0ABP9VLU0</accession>
<protein>
    <recommendedName>
        <fullName evidence="1">DUF1559 domain-containing protein</fullName>
    </recommendedName>
</protein>
<evidence type="ECO:0000313" key="2">
    <source>
        <dbReference type="EMBL" id="GAA5505570.1"/>
    </source>
</evidence>
<keyword evidence="3" id="KW-1185">Reference proteome</keyword>
<gene>
    <name evidence="2" type="ORF">Rcae01_01015</name>
</gene>
<name>A0ABP9VLU0_9BACT</name>
<dbReference type="EMBL" id="BAABRO010000002">
    <property type="protein sequence ID" value="GAA5505570.1"/>
    <property type="molecule type" value="Genomic_DNA"/>
</dbReference>
<reference evidence="2 3" key="1">
    <citation type="submission" date="2024-02" db="EMBL/GenBank/DDBJ databases">
        <title>Rhodopirellula caenicola NBRC 110016.</title>
        <authorList>
            <person name="Ichikawa N."/>
            <person name="Katano-Makiyama Y."/>
            <person name="Hidaka K."/>
        </authorList>
    </citation>
    <scope>NUCLEOTIDE SEQUENCE [LARGE SCALE GENOMIC DNA]</scope>
    <source>
        <strain evidence="2 3">NBRC 110016</strain>
    </source>
</reference>
<dbReference type="SUPFAM" id="SSF54523">
    <property type="entry name" value="Pili subunits"/>
    <property type="match status" value="1"/>
</dbReference>
<sequence length="324" mass="35443">MLRRPNFIYQSVMTAFPSRRNAFTLVELLVVIAIIGVLVGLLLPAVQAARAAARRMSCSNNSKQFALSLHNYHSAFNTFPSGSIVSGPNGYSWGMVSQVLPFMEQSASFESIDFTQAHCGDHIKDLQARGGNDPSSQPIAMLMCPSDPSSGRSLLSGPLGPLPFSGDCGVLNPINYLGNAGSLDDDINNTYQACGGIPSGAGFSDGNGMFYNESQKRFRDILDGSSTTILFGERTMPDDLGWGWPICGGNECEHYISAKMGLMLGNHNRNEYYLHLQHYWSYHEGGCHLTFADGSVRFATYSMNYNTYLDLSTRNGHEVIASEW</sequence>
<proteinExistence type="predicted"/>
<evidence type="ECO:0000313" key="3">
    <source>
        <dbReference type="Proteomes" id="UP001416858"/>
    </source>
</evidence>
<dbReference type="Pfam" id="PF07596">
    <property type="entry name" value="SBP_bac_10"/>
    <property type="match status" value="1"/>
</dbReference>
<dbReference type="InterPro" id="IPR012902">
    <property type="entry name" value="N_methyl_site"/>
</dbReference>
<dbReference type="Proteomes" id="UP001416858">
    <property type="component" value="Unassembled WGS sequence"/>
</dbReference>
<dbReference type="NCBIfam" id="TIGR04294">
    <property type="entry name" value="pre_pil_HX9DG"/>
    <property type="match status" value="1"/>
</dbReference>
<dbReference type="Gene3D" id="3.30.700.10">
    <property type="entry name" value="Glycoprotein, Type 4 Pilin"/>
    <property type="match status" value="1"/>
</dbReference>
<dbReference type="PANTHER" id="PTHR30093">
    <property type="entry name" value="GENERAL SECRETION PATHWAY PROTEIN G"/>
    <property type="match status" value="1"/>
</dbReference>